<comment type="caution">
    <text evidence="2">The sequence shown here is derived from an EMBL/GenBank/DDBJ whole genome shotgun (WGS) entry which is preliminary data.</text>
</comment>
<sequence length="328" mass="38247">MEVPYFFSWCYFQASSQVREFFENNPIIPKCLGYNSSQNIISENFPCLHGNHGKKDPNQISSEDVIRDGYFFLVNHSASNTQRDFNCTLIIFQFIKYLASGSENPRAGHIAYGLSMWQVSSNSFFIWKQKCSKIGIQQDNKMTLIEKETITTYATARQRNVEQNFRTYYAVSMFNTIGFQANVRFYLMNACSHHVPYIHKHLSEKIIKTHITKEKMMAAFIEGNRYGRKRYLRLRPIKKFLPDPRPNKPKEKASLPQPNQLQPLIEQKIHSQPIQLQPLKNQNKGPIIINSIPSSYHYLAKEKKISIAEGKVQWLSQDHFSRSHRSKT</sequence>
<proteinExistence type="predicted"/>
<gene>
    <name evidence="2" type="ORF">VP01_5784g1</name>
</gene>
<organism evidence="2 3">
    <name type="scientific">Puccinia sorghi</name>
    <dbReference type="NCBI Taxonomy" id="27349"/>
    <lineage>
        <taxon>Eukaryota</taxon>
        <taxon>Fungi</taxon>
        <taxon>Dikarya</taxon>
        <taxon>Basidiomycota</taxon>
        <taxon>Pucciniomycotina</taxon>
        <taxon>Pucciniomycetes</taxon>
        <taxon>Pucciniales</taxon>
        <taxon>Pucciniaceae</taxon>
        <taxon>Puccinia</taxon>
    </lineage>
</organism>
<accession>A0A0L6UIA4</accession>
<dbReference type="EMBL" id="LAVV01011034">
    <property type="protein sequence ID" value="KNZ48271.1"/>
    <property type="molecule type" value="Genomic_DNA"/>
</dbReference>
<protein>
    <submittedName>
        <fullName evidence="2">Uncharacterized protein</fullName>
    </submittedName>
</protein>
<dbReference type="VEuPathDB" id="FungiDB:VP01_5784g1"/>
<evidence type="ECO:0000313" key="2">
    <source>
        <dbReference type="EMBL" id="KNZ48271.1"/>
    </source>
</evidence>
<keyword evidence="3" id="KW-1185">Reference proteome</keyword>
<feature type="compositionally biased region" description="Basic and acidic residues" evidence="1">
    <location>
        <begin position="240"/>
        <end position="253"/>
    </location>
</feature>
<dbReference type="Proteomes" id="UP000037035">
    <property type="component" value="Unassembled WGS sequence"/>
</dbReference>
<reference evidence="2 3" key="1">
    <citation type="submission" date="2015-08" db="EMBL/GenBank/DDBJ databases">
        <title>Next Generation Sequencing and Analysis of the Genome of Puccinia sorghi L Schw, the Causal Agent of Maize Common Rust.</title>
        <authorList>
            <person name="Rochi L."/>
            <person name="Burguener G."/>
            <person name="Darino M."/>
            <person name="Turjanski A."/>
            <person name="Kreff E."/>
            <person name="Dieguez M.J."/>
            <person name="Sacco F."/>
        </authorList>
    </citation>
    <scope>NUCLEOTIDE SEQUENCE [LARGE SCALE GENOMIC DNA]</scope>
    <source>
        <strain evidence="2 3">RO10H11247</strain>
    </source>
</reference>
<name>A0A0L6UIA4_9BASI</name>
<feature type="region of interest" description="Disordered" evidence="1">
    <location>
        <begin position="239"/>
        <end position="259"/>
    </location>
</feature>
<evidence type="ECO:0000313" key="3">
    <source>
        <dbReference type="Proteomes" id="UP000037035"/>
    </source>
</evidence>
<dbReference type="AlphaFoldDB" id="A0A0L6UIA4"/>
<evidence type="ECO:0000256" key="1">
    <source>
        <dbReference type="SAM" id="MobiDB-lite"/>
    </source>
</evidence>